<dbReference type="InterPro" id="IPR032389">
    <property type="entry name" value="GspB_C"/>
</dbReference>
<keyword evidence="1" id="KW-1133">Transmembrane helix</keyword>
<dbReference type="EMBL" id="RYFG02000094">
    <property type="protein sequence ID" value="TRW94901.1"/>
    <property type="molecule type" value="Genomic_DNA"/>
</dbReference>
<keyword evidence="1" id="KW-0812">Transmembrane</keyword>
<sequence>MSFILNALRKSEQERQARQAENVTDKILLPQSQQTGSKTTKLLVFLLVANVAVIAGIVWLLRNNATPTPDTTAAAQPGQQAKLELKITDNPIQPPKQEQETEHATISIAELIDKAKPEPAPQKPAAEIIKKPAAVTGKPEPKPLTASEIAAAIDEPDVPEATPMTTPGIPFLSDLPFEFRQSVPKFTVNVFVYAEAPEERFVMIDMVKYTTGQQIKDAMLLKEILPDSFVVDYQNRVFRIKRP</sequence>
<keyword evidence="1" id="KW-0472">Membrane</keyword>
<evidence type="ECO:0000259" key="2">
    <source>
        <dbReference type="Pfam" id="PF16537"/>
    </source>
</evidence>
<dbReference type="Pfam" id="PF16537">
    <property type="entry name" value="T2SSB"/>
    <property type="match status" value="1"/>
</dbReference>
<gene>
    <name evidence="3" type="ORF">EKO24_010870</name>
</gene>
<evidence type="ECO:0000313" key="4">
    <source>
        <dbReference type="Proteomes" id="UP000733744"/>
    </source>
</evidence>
<keyword evidence="4" id="KW-1185">Reference proteome</keyword>
<dbReference type="RefSeq" id="WP_127029989.1">
    <property type="nucleotide sequence ID" value="NZ_RYFG02000094.1"/>
</dbReference>
<comment type="caution">
    <text evidence="3">The sequence shown here is derived from an EMBL/GenBank/DDBJ whole genome shotgun (WGS) entry which is preliminary data.</text>
</comment>
<feature type="transmembrane region" description="Helical" evidence="1">
    <location>
        <begin position="42"/>
        <end position="61"/>
    </location>
</feature>
<evidence type="ECO:0000313" key="3">
    <source>
        <dbReference type="EMBL" id="TRW94901.1"/>
    </source>
</evidence>
<feature type="domain" description="Type II secretion system protein GspB C-terminal" evidence="2">
    <location>
        <begin position="183"/>
        <end position="241"/>
    </location>
</feature>
<name>A0ABY3CDP4_9GAMM</name>
<dbReference type="Proteomes" id="UP000733744">
    <property type="component" value="Unassembled WGS sequence"/>
</dbReference>
<accession>A0ABY3CDP4</accession>
<reference evidence="3 4" key="1">
    <citation type="journal article" date="2019" name="Antonie Van Leeuwenhoek">
        <title>Description of 'Ca. Methylobacter oryzae' KRF1, a novel species from the environmentally important Methylobacter clade 2.</title>
        <authorList>
            <person name="Khatri K."/>
            <person name="Mohite J.A."/>
            <person name="Pandit P.S."/>
            <person name="Bahulikar R."/>
            <person name="Rahalkar M.C."/>
        </authorList>
    </citation>
    <scope>NUCLEOTIDE SEQUENCE [LARGE SCALE GENOMIC DNA]</scope>
    <source>
        <strain evidence="3 4">KRF1</strain>
    </source>
</reference>
<proteinExistence type="predicted"/>
<evidence type="ECO:0000256" key="1">
    <source>
        <dbReference type="SAM" id="Phobius"/>
    </source>
</evidence>
<organism evidence="3 4">
    <name type="scientific">Candidatus Methylobacter oryzae</name>
    <dbReference type="NCBI Taxonomy" id="2497749"/>
    <lineage>
        <taxon>Bacteria</taxon>
        <taxon>Pseudomonadati</taxon>
        <taxon>Pseudomonadota</taxon>
        <taxon>Gammaproteobacteria</taxon>
        <taxon>Methylococcales</taxon>
        <taxon>Methylococcaceae</taxon>
        <taxon>Methylobacter</taxon>
    </lineage>
</organism>
<protein>
    <recommendedName>
        <fullName evidence="2">Type II secretion system protein GspB C-terminal domain-containing protein</fullName>
    </recommendedName>
</protein>